<sequence>MPTFADYPMPTKHRRLLTKVEISKAFEADLDDRLPEVSALAMTRTYTDYGLRGTSSYDSYVNGFIFDKSNASDAVPYIDSKARLAKARTQCHGDFDKHVFELALVRHSASPTTLTKPPRSQLDRLMCYGRFTSCFFNDCLFQNIHMVDATFTNCVFFGGSFVRCVGYRAKFINCIFLGTFFHEGTWANAKFNGCKMYEVRFRLSIDPTPMPEIQLNYVSFYMSKLVGVTFEGDVFYDTVFPASYLIGVALQDADLTNVDMRTAFHVDIESMRGCRLSRPNPTQFMSMNIHDYPIIYTSNVIQIGCQAFSMQELHHCLSMEEQELYQLASDAPKLAKAHLKWLLKTVERFKPKPLPYEC</sequence>
<proteinExistence type="predicted"/>
<name>A0A0S3UG37_9CAUD</name>
<evidence type="ECO:0008006" key="3">
    <source>
        <dbReference type="Google" id="ProtNLM"/>
    </source>
</evidence>
<protein>
    <recommendedName>
        <fullName evidence="3">Pentapeptide repeat-containing protein</fullName>
    </recommendedName>
</protein>
<dbReference type="Proteomes" id="UP000221614">
    <property type="component" value="Segment"/>
</dbReference>
<dbReference type="Gene3D" id="2.160.20.80">
    <property type="entry name" value="E3 ubiquitin-protein ligase SopA"/>
    <property type="match status" value="1"/>
</dbReference>
<dbReference type="KEGG" id="vg:40080250"/>
<dbReference type="RefSeq" id="YP_009604356.1">
    <property type="nucleotide sequence ID" value="NC_041964.1"/>
</dbReference>
<dbReference type="SUPFAM" id="SSF141571">
    <property type="entry name" value="Pentapeptide repeat-like"/>
    <property type="match status" value="1"/>
</dbReference>
<keyword evidence="2" id="KW-1185">Reference proteome</keyword>
<organism evidence="1 2">
    <name type="scientific">Pseudomonas phage phiR18</name>
    <dbReference type="NCBI Taxonomy" id="1752027"/>
    <lineage>
        <taxon>Viruses</taxon>
        <taxon>Duplodnaviria</taxon>
        <taxon>Heunggongvirae</taxon>
        <taxon>Uroviricota</taxon>
        <taxon>Caudoviricetes</taxon>
        <taxon>Kochitakasuvirus</taxon>
        <taxon>Kochitakasuvirus R18</taxon>
    </lineage>
</organism>
<reference evidence="1" key="1">
    <citation type="journal article" date="2016" name="Genome Announc.">
        <title>Complete Genome Sequences of Broad-Host-Range Pseudomonas aeruginosa Bacteriophages phiR18 and phiS12-1.</title>
        <authorList>
            <person name="Furusawa T."/>
            <person name="Iwano H."/>
            <person name="Higuchi H."/>
            <person name="Usui M."/>
            <person name="Maruyama F."/>
            <person name="Nakagawa I."/>
            <person name="Yokota H."/>
            <person name="Tamura Y."/>
        </authorList>
    </citation>
    <scope>NUCLEOTIDE SEQUENCE [LARGE SCALE GENOMIC DNA]</scope>
</reference>
<dbReference type="GeneID" id="40080250"/>
<evidence type="ECO:0000313" key="1">
    <source>
        <dbReference type="EMBL" id="BAU16384.1"/>
    </source>
</evidence>
<evidence type="ECO:0000313" key="2">
    <source>
        <dbReference type="Proteomes" id="UP000221614"/>
    </source>
</evidence>
<dbReference type="EMBL" id="LC102729">
    <property type="protein sequence ID" value="BAU16384.1"/>
    <property type="molecule type" value="Genomic_DNA"/>
</dbReference>
<accession>A0A0S3UG37</accession>